<evidence type="ECO:0000256" key="2">
    <source>
        <dbReference type="ARBA" id="ARBA00004496"/>
    </source>
</evidence>
<feature type="region of interest" description="Disordered" evidence="8">
    <location>
        <begin position="330"/>
        <end position="360"/>
    </location>
</feature>
<name>D7G912_ECTSI</name>
<dbReference type="FunCoup" id="D7G912">
    <property type="interactions" value="442"/>
</dbReference>
<dbReference type="PANTHER" id="PTHR10012:SF0">
    <property type="entry name" value="SERINE_THREONINE-PROTEIN PHOSPHATASE 2A ACTIVATOR"/>
    <property type="match status" value="1"/>
</dbReference>
<feature type="compositionally biased region" description="Polar residues" evidence="8">
    <location>
        <begin position="347"/>
        <end position="360"/>
    </location>
</feature>
<dbReference type="PIRSF" id="PIRSF016325">
    <property type="entry name" value="Phstyr_phstse_ac"/>
    <property type="match status" value="1"/>
</dbReference>
<dbReference type="PANTHER" id="PTHR10012">
    <property type="entry name" value="SERINE/THREONINE-PROTEIN PHOSPHATASE 2A REGULATORY SUBUNIT B"/>
    <property type="match status" value="1"/>
</dbReference>
<dbReference type="AlphaFoldDB" id="D7G912"/>
<dbReference type="CDD" id="cd04087">
    <property type="entry name" value="PTPA"/>
    <property type="match status" value="1"/>
</dbReference>
<keyword evidence="10" id="KW-1185">Reference proteome</keyword>
<evidence type="ECO:0000256" key="5">
    <source>
        <dbReference type="ARBA" id="ARBA00023110"/>
    </source>
</evidence>
<dbReference type="InterPro" id="IPR004327">
    <property type="entry name" value="Phstyr_phstse_ac"/>
</dbReference>
<dbReference type="OMA" id="SWIKINA"/>
<dbReference type="InParanoid" id="D7G912"/>
<gene>
    <name evidence="9" type="ORF">Esi_0094_0041</name>
</gene>
<dbReference type="STRING" id="2880.D7G912"/>
<evidence type="ECO:0000256" key="7">
    <source>
        <dbReference type="RuleBase" id="RU361210"/>
    </source>
</evidence>
<dbReference type="GO" id="GO:0005737">
    <property type="term" value="C:cytoplasm"/>
    <property type="evidence" value="ECO:0007669"/>
    <property type="project" value="UniProtKB-SubCell"/>
</dbReference>
<keyword evidence="6 7" id="KW-0413">Isomerase</keyword>
<dbReference type="EC" id="5.2.1.8" evidence="7"/>
<dbReference type="GO" id="GO:0005634">
    <property type="term" value="C:nucleus"/>
    <property type="evidence" value="ECO:0007669"/>
    <property type="project" value="TreeGrafter"/>
</dbReference>
<dbReference type="GO" id="GO:0000159">
    <property type="term" value="C:protein phosphatase type 2A complex"/>
    <property type="evidence" value="ECO:0007669"/>
    <property type="project" value="TreeGrafter"/>
</dbReference>
<dbReference type="EMBL" id="FN649735">
    <property type="protein sequence ID" value="CBJ28173.1"/>
    <property type="molecule type" value="Genomic_DNA"/>
</dbReference>
<evidence type="ECO:0000256" key="6">
    <source>
        <dbReference type="ARBA" id="ARBA00023235"/>
    </source>
</evidence>
<evidence type="ECO:0000313" key="9">
    <source>
        <dbReference type="EMBL" id="CBJ28173.1"/>
    </source>
</evidence>
<evidence type="ECO:0000313" key="10">
    <source>
        <dbReference type="Proteomes" id="UP000002630"/>
    </source>
</evidence>
<dbReference type="OrthoDB" id="16120at2759"/>
<dbReference type="InterPro" id="IPR037218">
    <property type="entry name" value="PTPA_sf"/>
</dbReference>
<dbReference type="GO" id="GO:0003755">
    <property type="term" value="F:peptidyl-prolyl cis-trans isomerase activity"/>
    <property type="evidence" value="ECO:0007669"/>
    <property type="project" value="UniProtKB-KW"/>
</dbReference>
<dbReference type="GO" id="GO:0008160">
    <property type="term" value="F:protein tyrosine phosphatase activator activity"/>
    <property type="evidence" value="ECO:0007669"/>
    <property type="project" value="TreeGrafter"/>
</dbReference>
<organism evidence="9 10">
    <name type="scientific">Ectocarpus siliculosus</name>
    <name type="common">Brown alga</name>
    <name type="synonym">Conferva siliculosa</name>
    <dbReference type="NCBI Taxonomy" id="2880"/>
    <lineage>
        <taxon>Eukaryota</taxon>
        <taxon>Sar</taxon>
        <taxon>Stramenopiles</taxon>
        <taxon>Ochrophyta</taxon>
        <taxon>PX clade</taxon>
        <taxon>Phaeophyceae</taxon>
        <taxon>Ectocarpales</taxon>
        <taxon>Ectocarpaceae</taxon>
        <taxon>Ectocarpus</taxon>
    </lineage>
</organism>
<dbReference type="InterPro" id="IPR043170">
    <property type="entry name" value="PTPA_C_lid"/>
</dbReference>
<keyword evidence="4 7" id="KW-0963">Cytoplasm</keyword>
<evidence type="ECO:0000256" key="3">
    <source>
        <dbReference type="ARBA" id="ARBA00011019"/>
    </source>
</evidence>
<protein>
    <recommendedName>
        <fullName evidence="7">Serine/threonine-protein phosphatase 2A activator</fullName>
        <ecNumber evidence="7">5.2.1.8</ecNumber>
    </recommendedName>
    <alternativeName>
        <fullName evidence="7">Phosphotyrosyl phosphatase activator</fullName>
    </alternativeName>
</protein>
<sequence>MTFRVPVRAIRTVTDLNHFKQSPTYKELMTFIRLCNDAVMGVRASSLQLDTPDTAMDTVSRIVRMLRQMGSWVDDIPPIDEPMRFGNKAFRSWYQRLEQEAGGMVDTLLEGTGHEAAAVELVPYLLVSFGHPSRIDYGTGHETSFVVWLCCLFKLGSLTKEDLAPAILQVFYSYLQVMRRLQSVYMLEPAGSHGVWGLDDYHCLPFLWGSAQLIDHPSIKPHDVLDDNVLDEGKHDYLYLGAIDFIKSLKKGAAFGECCPMLNDISQLPSWKKVNTGMQRLYEGDVLGKMPVIQHFLFGSLLPCTWEPSPAPAVNPVAVSSFGGRAPWAKGAPAPPDVHTLGAAKATSANTQPTRQHTST</sequence>
<evidence type="ECO:0000256" key="8">
    <source>
        <dbReference type="SAM" id="MobiDB-lite"/>
    </source>
</evidence>
<dbReference type="eggNOG" id="KOG2867">
    <property type="taxonomic scope" value="Eukaryota"/>
</dbReference>
<comment type="similarity">
    <text evidence="3 7">Belongs to the PTPA-type PPIase family.</text>
</comment>
<comment type="function">
    <text evidence="7">PPIases accelerate the folding of proteins. It catalyzes the cis-trans isomerization of proline imidic peptide bonds in oligopeptides.</text>
</comment>
<dbReference type="Proteomes" id="UP000002630">
    <property type="component" value="Linkage Group LG10"/>
</dbReference>
<comment type="subcellular location">
    <subcellularLocation>
        <location evidence="2 7">Cytoplasm</location>
    </subcellularLocation>
</comment>
<evidence type="ECO:0000256" key="1">
    <source>
        <dbReference type="ARBA" id="ARBA00000971"/>
    </source>
</evidence>
<accession>D7G912</accession>
<keyword evidence="5 7" id="KW-0697">Rotamase</keyword>
<reference evidence="9 10" key="1">
    <citation type="journal article" date="2010" name="Nature">
        <title>The Ectocarpus genome and the independent evolution of multicellularity in brown algae.</title>
        <authorList>
            <person name="Cock J.M."/>
            <person name="Sterck L."/>
            <person name="Rouze P."/>
            <person name="Scornet D."/>
            <person name="Allen A.E."/>
            <person name="Amoutzias G."/>
            <person name="Anthouard V."/>
            <person name="Artiguenave F."/>
            <person name="Aury J.M."/>
            <person name="Badger J.H."/>
            <person name="Beszteri B."/>
            <person name="Billiau K."/>
            <person name="Bonnet E."/>
            <person name="Bothwell J.H."/>
            <person name="Bowler C."/>
            <person name="Boyen C."/>
            <person name="Brownlee C."/>
            <person name="Carrano C.J."/>
            <person name="Charrier B."/>
            <person name="Cho G.Y."/>
            <person name="Coelho S.M."/>
            <person name="Collen J."/>
            <person name="Corre E."/>
            <person name="Da Silva C."/>
            <person name="Delage L."/>
            <person name="Delaroque N."/>
            <person name="Dittami S.M."/>
            <person name="Doulbeau S."/>
            <person name="Elias M."/>
            <person name="Farnham G."/>
            <person name="Gachon C.M."/>
            <person name="Gschloessl B."/>
            <person name="Heesch S."/>
            <person name="Jabbari K."/>
            <person name="Jubin C."/>
            <person name="Kawai H."/>
            <person name="Kimura K."/>
            <person name="Kloareg B."/>
            <person name="Kupper F.C."/>
            <person name="Lang D."/>
            <person name="Le Bail A."/>
            <person name="Leblanc C."/>
            <person name="Lerouge P."/>
            <person name="Lohr M."/>
            <person name="Lopez P.J."/>
            <person name="Martens C."/>
            <person name="Maumus F."/>
            <person name="Michel G."/>
            <person name="Miranda-Saavedra D."/>
            <person name="Morales J."/>
            <person name="Moreau H."/>
            <person name="Motomura T."/>
            <person name="Nagasato C."/>
            <person name="Napoli C.A."/>
            <person name="Nelson D.R."/>
            <person name="Nyvall-Collen P."/>
            <person name="Peters A.F."/>
            <person name="Pommier C."/>
            <person name="Potin P."/>
            <person name="Poulain J."/>
            <person name="Quesneville H."/>
            <person name="Read B."/>
            <person name="Rensing S.A."/>
            <person name="Ritter A."/>
            <person name="Rousvoal S."/>
            <person name="Samanta M."/>
            <person name="Samson G."/>
            <person name="Schroeder D.C."/>
            <person name="Segurens B."/>
            <person name="Strittmatter M."/>
            <person name="Tonon T."/>
            <person name="Tregear J.W."/>
            <person name="Valentin K."/>
            <person name="von Dassow P."/>
            <person name="Yamagishi T."/>
            <person name="Van de Peer Y."/>
            <person name="Wincker P."/>
        </authorList>
    </citation>
    <scope>NUCLEOTIDE SEQUENCE [LARGE SCALE GENOMIC DNA]</scope>
    <source>
        <strain evidence="10">Ec32 / CCAP1310/4</strain>
    </source>
</reference>
<dbReference type="FunFam" id="1.20.120.1150:FF:000002">
    <property type="entry name" value="Serine/threonine-protein phosphatase 2A activator"/>
    <property type="match status" value="1"/>
</dbReference>
<dbReference type="GO" id="GO:0007052">
    <property type="term" value="P:mitotic spindle organization"/>
    <property type="evidence" value="ECO:0007669"/>
    <property type="project" value="TreeGrafter"/>
</dbReference>
<evidence type="ECO:0000256" key="4">
    <source>
        <dbReference type="ARBA" id="ARBA00022490"/>
    </source>
</evidence>
<proteinExistence type="inferred from homology"/>
<dbReference type="SUPFAM" id="SSF140984">
    <property type="entry name" value="PTPA-like"/>
    <property type="match status" value="1"/>
</dbReference>
<dbReference type="Pfam" id="PF03095">
    <property type="entry name" value="PTPA"/>
    <property type="match status" value="1"/>
</dbReference>
<comment type="catalytic activity">
    <reaction evidence="1 7">
        <text>[protein]-peptidylproline (omega=180) = [protein]-peptidylproline (omega=0)</text>
        <dbReference type="Rhea" id="RHEA:16237"/>
        <dbReference type="Rhea" id="RHEA-COMP:10747"/>
        <dbReference type="Rhea" id="RHEA-COMP:10748"/>
        <dbReference type="ChEBI" id="CHEBI:83833"/>
        <dbReference type="ChEBI" id="CHEBI:83834"/>
        <dbReference type="EC" id="5.2.1.8"/>
    </reaction>
</comment>
<dbReference type="EMBL" id="FN649181">
    <property type="protein sequence ID" value="CBJ28173.1"/>
    <property type="molecule type" value="Genomic_DNA"/>
</dbReference>
<dbReference type="Gene3D" id="1.20.120.1150">
    <property type="match status" value="1"/>
</dbReference>